<gene>
    <name evidence="1" type="ORF">D1Y85_19000</name>
</gene>
<comment type="caution">
    <text evidence="1">The sequence shown here is derived from an EMBL/GenBank/DDBJ whole genome shotgun (WGS) entry which is preliminary data.</text>
</comment>
<evidence type="ECO:0000313" key="2">
    <source>
        <dbReference type="Proteomes" id="UP000272778"/>
    </source>
</evidence>
<organism evidence="1 2">
    <name type="scientific">Paraburkholderia dinghuensis</name>
    <dbReference type="NCBI Taxonomy" id="2305225"/>
    <lineage>
        <taxon>Bacteria</taxon>
        <taxon>Pseudomonadati</taxon>
        <taxon>Pseudomonadota</taxon>
        <taxon>Betaproteobacteria</taxon>
        <taxon>Burkholderiales</taxon>
        <taxon>Burkholderiaceae</taxon>
        <taxon>Paraburkholderia</taxon>
    </lineage>
</organism>
<sequence>MPTVLRVPGYRVVIYPNDHRPAHIHVESPQGSCVFNLNCPDGPFELRELYALAAQHVAHLARVLEPEIFLLCRAWWRIHGQH</sequence>
<dbReference type="RefSeq" id="WP_124152626.1">
    <property type="nucleotide sequence ID" value="NZ_RQIS01000014.1"/>
</dbReference>
<dbReference type="EMBL" id="RQIS01000014">
    <property type="protein sequence ID" value="RQH04181.1"/>
    <property type="molecule type" value="Genomic_DNA"/>
</dbReference>
<dbReference type="Proteomes" id="UP000272778">
    <property type="component" value="Unassembled WGS sequence"/>
</dbReference>
<dbReference type="AlphaFoldDB" id="A0A3N6N137"/>
<dbReference type="OrthoDB" id="122670at2"/>
<dbReference type="Pfam" id="PF13711">
    <property type="entry name" value="DUF4160"/>
    <property type="match status" value="1"/>
</dbReference>
<accession>A0A3N6N137</accession>
<proteinExistence type="predicted"/>
<name>A0A3N6N137_9BURK</name>
<dbReference type="InterPro" id="IPR025427">
    <property type="entry name" value="DUF4160"/>
</dbReference>
<keyword evidence="2" id="KW-1185">Reference proteome</keyword>
<protein>
    <submittedName>
        <fullName evidence="1">DUF4160 domain-containing protein</fullName>
    </submittedName>
</protein>
<evidence type="ECO:0000313" key="1">
    <source>
        <dbReference type="EMBL" id="RQH04181.1"/>
    </source>
</evidence>
<reference evidence="1 2" key="1">
    <citation type="submission" date="2018-11" db="EMBL/GenBank/DDBJ databases">
        <title>Paraburkholderia sp. DHOA04, isolated from soil.</title>
        <authorList>
            <person name="Gao Z.-H."/>
            <person name="Qiu L.-H."/>
            <person name="Fu J.-C."/>
        </authorList>
    </citation>
    <scope>NUCLEOTIDE SEQUENCE [LARGE SCALE GENOMIC DNA]</scope>
    <source>
        <strain evidence="1 2">DHOA04</strain>
    </source>
</reference>